<feature type="compositionally biased region" description="Polar residues" evidence="1">
    <location>
        <begin position="456"/>
        <end position="474"/>
    </location>
</feature>
<dbReference type="AlphaFoldDB" id="E9AKK0"/>
<evidence type="ECO:0000256" key="1">
    <source>
        <dbReference type="SAM" id="MobiDB-lite"/>
    </source>
</evidence>
<name>E9AKK0_LEIMU</name>
<protein>
    <submittedName>
        <fullName evidence="2">Uncharacterized protein</fullName>
    </submittedName>
</protein>
<evidence type="ECO:0000313" key="2">
    <source>
        <dbReference type="EMBL" id="CBZ23451.1"/>
    </source>
</evidence>
<organism evidence="2 3">
    <name type="scientific">Leishmania mexicana (strain MHOM/GT/2001/U1103)</name>
    <dbReference type="NCBI Taxonomy" id="929439"/>
    <lineage>
        <taxon>Eukaryota</taxon>
        <taxon>Discoba</taxon>
        <taxon>Euglenozoa</taxon>
        <taxon>Kinetoplastea</taxon>
        <taxon>Metakinetoplastina</taxon>
        <taxon>Trypanosomatida</taxon>
        <taxon>Trypanosomatidae</taxon>
        <taxon>Leishmaniinae</taxon>
        <taxon>Leishmania</taxon>
    </lineage>
</organism>
<dbReference type="Proteomes" id="UP000007259">
    <property type="component" value="Chromosome 5"/>
</dbReference>
<feature type="region of interest" description="Disordered" evidence="1">
    <location>
        <begin position="488"/>
        <end position="579"/>
    </location>
</feature>
<feature type="compositionally biased region" description="Low complexity" evidence="1">
    <location>
        <begin position="243"/>
        <end position="260"/>
    </location>
</feature>
<dbReference type="OMA" id="KRQHFAV"/>
<dbReference type="EMBL" id="FR799558">
    <property type="protein sequence ID" value="CBZ23451.1"/>
    <property type="molecule type" value="Genomic_DNA"/>
</dbReference>
<gene>
    <name evidence="2" type="ORF">LMXM_05_0940</name>
</gene>
<feature type="region of interest" description="Disordered" evidence="1">
    <location>
        <begin position="125"/>
        <end position="160"/>
    </location>
</feature>
<accession>E9AKK0</accession>
<keyword evidence="3" id="KW-1185">Reference proteome</keyword>
<dbReference type="VEuPathDB" id="TriTrypDB:LmxM.05.0940"/>
<feature type="region of interest" description="Disordered" evidence="1">
    <location>
        <begin position="765"/>
        <end position="805"/>
    </location>
</feature>
<feature type="region of interest" description="Disordered" evidence="1">
    <location>
        <begin position="235"/>
        <end position="263"/>
    </location>
</feature>
<feature type="compositionally biased region" description="Low complexity" evidence="1">
    <location>
        <begin position="498"/>
        <end position="559"/>
    </location>
</feature>
<reference evidence="2 3" key="1">
    <citation type="journal article" date="2011" name="Genome Res.">
        <title>Chromosome and gene copy number variation allow major structural change between species and strains of Leishmania.</title>
        <authorList>
            <person name="Rogers M.B."/>
            <person name="Hilley J.D."/>
            <person name="Dickens N.J."/>
            <person name="Wilkes J."/>
            <person name="Bates P.A."/>
            <person name="Depledge D.P."/>
            <person name="Harris D."/>
            <person name="Her Y."/>
            <person name="Herzyk P."/>
            <person name="Imamura H."/>
            <person name="Otto T.D."/>
            <person name="Sanders M."/>
            <person name="Seeger K."/>
            <person name="Dujardin J.C."/>
            <person name="Berriman M."/>
            <person name="Smith D.F."/>
            <person name="Hertz-Fowler C."/>
            <person name="Mottram J.C."/>
        </authorList>
    </citation>
    <scope>NUCLEOTIDE SEQUENCE [LARGE SCALE GENOMIC DNA]</scope>
    <source>
        <strain evidence="2 3">MHOM/GT/2001/U1103</strain>
    </source>
</reference>
<dbReference type="RefSeq" id="XP_003871984.1">
    <property type="nucleotide sequence ID" value="XM_003871935.1"/>
</dbReference>
<dbReference type="OrthoDB" id="267452at2759"/>
<feature type="compositionally biased region" description="Polar residues" evidence="1">
    <location>
        <begin position="1218"/>
        <end position="1228"/>
    </location>
</feature>
<dbReference type="KEGG" id="lmi:LMXM_05_0940"/>
<sequence>MIKVEAAGSSSARAPSLPTHTHVETRMLGQLPSQMASSSIEAWCDGVQCLTEEYFSRLGGVVVAHLGMRAQSIQDQRSSGGRGAAEKREIMSKLQSEHEENLALAVPATDIEATEMALLQQLWTHHQVQQKRKRPVAVDDGTEKEDRPSGASRGGASTPDAVAEEALTTRDGASCIRPPSSSAAAAAPEDAASSVLCDTEGNPVLTTQQHPASESAARIPADLLELFRTAQALHSAASGSTGAPPRATPSEEAAAAGESPFDATTDRLSRVPVVLSEEENAQASAMALLCFRYFYSSNSTLASPVEAAAPLVSATNPPEQPPQPAHVREKLAATTIVPKQKRKLITKPGSLDPAEHQHQPSPSPMASSTPAYAADRLRAELASLFPQQAQRVRGDFSCGLPPQRAFFTGAYTSVDADAAAEKSRPESKGRNNHVAFLNADRTSDGAHGAGGRLPLTNPTVGSPSTEDAYNSGASRSKGALKLPLLNSYASPAPAGERPPSAAASSLPTPPTTTTAAAAGTPHASDQCPVLPALAPGTTAAPRSVTTTTAVPASETAASAQKHGSGTNKAKKRGGSGQLRRAPRLLPKSVVLPPNYSGVHGEQLTMTQLEQLVTSVSEDGAVAEADVKRQCDAVDAAAEEVYRLQQAVARVLLENIQLEKDIHTLTATSHACAVGDEDGDADEAGRGTDAAAAVKGRHHSDGNKTRVRMGAMSCFSASTPSSVSAGHLSAEKRKRQLTLSPAPMPLPHPKCALTAASLLLHAPGEKKARPPVSAGAAAVPQPWPWRQESPPAEKTRLSPKSSCKHKTRAAVSPIATAAEGVAADGQQDPRTILKELRSAIASREAEKAQTLAEIYALSSRVTRHDTLLHAVAEYWRRNAAVMKRQHFAVQSQPKQSMSSGTITRLGDGGDGRASENAVGTISSAYLFNASDGTHGVVPQANSSNSGHSTSSHKCSHSTVITATMSLSGQMTNLDGSPSQVQRALAQMEALSPTPLSSTPSFDLRITSSVPSALSPPLQMRPLVRRQIIPPRQRAQESDSGPNRPDAIHTTLSGATGAAAEVESTPVRVRVGVHVTLPMEDELGGRLQRNVVTWPREGPTAASAAVVPSSALTDTDTTATTFIRSPESVLDTMGRPPSGSPAFFTVGAPPVLKQEQRKNEHGLAASAVAVDLFNNSPRRWPGNLLASPLGFTQVYDKEAGEDDDDVCGGGSFPTTPLHPSRSTTANNSHNYAIGGMRRGDEDVLDRGSWRTIPALQLENVDEIAEFIYSVFERP</sequence>
<dbReference type="GeneID" id="13453021"/>
<proteinExistence type="predicted"/>
<feature type="region of interest" description="Disordered" evidence="1">
    <location>
        <begin position="439"/>
        <end position="475"/>
    </location>
</feature>
<evidence type="ECO:0000313" key="3">
    <source>
        <dbReference type="Proteomes" id="UP000007259"/>
    </source>
</evidence>
<dbReference type="PhylomeDB" id="E9AKK0"/>
<feature type="region of interest" description="Disordered" evidence="1">
    <location>
        <begin position="347"/>
        <end position="370"/>
    </location>
</feature>
<feature type="region of interest" description="Disordered" evidence="1">
    <location>
        <begin position="1211"/>
        <end position="1231"/>
    </location>
</feature>